<dbReference type="RefSeq" id="WP_102068987.1">
    <property type="nucleotide sequence ID" value="NZ_PDNV01000003.1"/>
</dbReference>
<protein>
    <submittedName>
        <fullName evidence="1">Toxin MazF</fullName>
    </submittedName>
</protein>
<dbReference type="NCBIfam" id="NF007386">
    <property type="entry name" value="PRK09907.1"/>
    <property type="match status" value="1"/>
</dbReference>
<proteinExistence type="predicted"/>
<keyword evidence="2" id="KW-1185">Reference proteome</keyword>
<dbReference type="InterPro" id="IPR011067">
    <property type="entry name" value="Plasmid_toxin/cell-grow_inhib"/>
</dbReference>
<dbReference type="InterPro" id="IPR003477">
    <property type="entry name" value="PemK-like"/>
</dbReference>
<dbReference type="GO" id="GO:0004521">
    <property type="term" value="F:RNA endonuclease activity"/>
    <property type="evidence" value="ECO:0007669"/>
    <property type="project" value="TreeGrafter"/>
</dbReference>
<name>A0A2N4UIS2_9BURK</name>
<dbReference type="PANTHER" id="PTHR33988">
    <property type="entry name" value="ENDORIBONUCLEASE MAZF-RELATED"/>
    <property type="match status" value="1"/>
</dbReference>
<comment type="caution">
    <text evidence="1">The sequence shown here is derived from an EMBL/GenBank/DDBJ whole genome shotgun (WGS) entry which is preliminary data.</text>
</comment>
<dbReference type="Gene3D" id="2.30.30.110">
    <property type="match status" value="1"/>
</dbReference>
<accession>A0A2N4UIS2</accession>
<dbReference type="GO" id="GO:0016075">
    <property type="term" value="P:rRNA catabolic process"/>
    <property type="evidence" value="ECO:0007669"/>
    <property type="project" value="TreeGrafter"/>
</dbReference>
<organism evidence="1 2">
    <name type="scientific">Pollutimonas nitritireducens</name>
    <dbReference type="NCBI Taxonomy" id="2045209"/>
    <lineage>
        <taxon>Bacteria</taxon>
        <taxon>Pseudomonadati</taxon>
        <taxon>Pseudomonadota</taxon>
        <taxon>Betaproteobacteria</taxon>
        <taxon>Burkholderiales</taxon>
        <taxon>Alcaligenaceae</taxon>
        <taxon>Pollutimonas</taxon>
    </lineage>
</organism>
<dbReference type="EMBL" id="PDNV01000003">
    <property type="protein sequence ID" value="PLC54911.1"/>
    <property type="molecule type" value="Genomic_DNA"/>
</dbReference>
<reference evidence="1 2" key="1">
    <citation type="submission" date="2017-10" db="EMBL/GenBank/DDBJ databases">
        <title>Two draft genome sequences of Pusillimonas sp. strains isolated from a nitrate- and radionuclide-contaminated groundwater in Russia.</title>
        <authorList>
            <person name="Grouzdev D.S."/>
            <person name="Tourova T.P."/>
            <person name="Goeva M.A."/>
            <person name="Babich T.L."/>
            <person name="Sokolova D.S."/>
            <person name="Abdullin R."/>
            <person name="Poltaraus A.B."/>
            <person name="Toshchakov S.V."/>
            <person name="Nazina T.N."/>
        </authorList>
    </citation>
    <scope>NUCLEOTIDE SEQUENCE [LARGE SCALE GENOMIC DNA]</scope>
    <source>
        <strain evidence="1 2">JR1/69-2-13</strain>
    </source>
</reference>
<dbReference type="AlphaFoldDB" id="A0A2N4UIS2"/>
<sequence>MNKRYIPDAGDIIWLHFDLPTGSKAQDYKPALVLSPLPYNKKTGLVVCCAITSNAKGYPFEVLIAPENRLAVLADQVKSLDWAHTKISHHGRIDSNELGQVRAKLQALIFKA</sequence>
<dbReference type="GO" id="GO:0003677">
    <property type="term" value="F:DNA binding"/>
    <property type="evidence" value="ECO:0007669"/>
    <property type="project" value="InterPro"/>
</dbReference>
<evidence type="ECO:0000313" key="1">
    <source>
        <dbReference type="EMBL" id="PLC54911.1"/>
    </source>
</evidence>
<dbReference type="GO" id="GO:0006402">
    <property type="term" value="P:mRNA catabolic process"/>
    <property type="evidence" value="ECO:0007669"/>
    <property type="project" value="TreeGrafter"/>
</dbReference>
<dbReference type="PANTHER" id="PTHR33988:SF3">
    <property type="entry name" value="ENDORIBONUCLEASE TOXIN CHPB-RELATED"/>
    <property type="match status" value="1"/>
</dbReference>
<dbReference type="SUPFAM" id="SSF50118">
    <property type="entry name" value="Cell growth inhibitor/plasmid maintenance toxic component"/>
    <property type="match status" value="1"/>
</dbReference>
<gene>
    <name evidence="1" type="ORF">CR155_05490</name>
</gene>
<dbReference type="OrthoDB" id="9793906at2"/>
<evidence type="ECO:0000313" key="2">
    <source>
        <dbReference type="Proteomes" id="UP000234328"/>
    </source>
</evidence>
<dbReference type="Pfam" id="PF02452">
    <property type="entry name" value="PemK_toxin"/>
    <property type="match status" value="1"/>
</dbReference>
<dbReference type="Proteomes" id="UP000234328">
    <property type="component" value="Unassembled WGS sequence"/>
</dbReference>